<dbReference type="RefSeq" id="WP_213669441.1">
    <property type="nucleotide sequence ID" value="NZ_JAHCDA010000001.1"/>
</dbReference>
<comment type="caution">
    <text evidence="2">The sequence shown here is derived from an EMBL/GenBank/DDBJ whole genome shotgun (WGS) entry which is preliminary data.</text>
</comment>
<feature type="domain" description="PRC-barrel" evidence="1">
    <location>
        <begin position="26"/>
        <end position="97"/>
    </location>
</feature>
<accession>A0ABS5QD26</accession>
<dbReference type="SUPFAM" id="SSF50346">
    <property type="entry name" value="PRC-barrel domain"/>
    <property type="match status" value="1"/>
</dbReference>
<evidence type="ECO:0000313" key="2">
    <source>
        <dbReference type="EMBL" id="MBS7810847.1"/>
    </source>
</evidence>
<evidence type="ECO:0000313" key="3">
    <source>
        <dbReference type="Proteomes" id="UP000766336"/>
    </source>
</evidence>
<dbReference type="InterPro" id="IPR011033">
    <property type="entry name" value="PRC_barrel-like_sf"/>
</dbReference>
<dbReference type="Pfam" id="PF05239">
    <property type="entry name" value="PRC"/>
    <property type="match status" value="1"/>
</dbReference>
<dbReference type="PANTHER" id="PTHR36505">
    <property type="entry name" value="BLR1072 PROTEIN"/>
    <property type="match status" value="1"/>
</dbReference>
<gene>
    <name evidence="2" type="ORF">KHU32_07845</name>
</gene>
<dbReference type="EMBL" id="JAHCDA010000001">
    <property type="protein sequence ID" value="MBS7810847.1"/>
    <property type="molecule type" value="Genomic_DNA"/>
</dbReference>
<evidence type="ECO:0000259" key="1">
    <source>
        <dbReference type="Pfam" id="PF05239"/>
    </source>
</evidence>
<name>A0ABS5QD26_9PROT</name>
<protein>
    <submittedName>
        <fullName evidence="2">PRC-barrel domain-containing protein</fullName>
    </submittedName>
</protein>
<dbReference type="InterPro" id="IPR027275">
    <property type="entry name" value="PRC-brl_dom"/>
</dbReference>
<organism evidence="2 3">
    <name type="scientific">Roseococcus pinisoli</name>
    <dbReference type="NCBI Taxonomy" id="2835040"/>
    <lineage>
        <taxon>Bacteria</taxon>
        <taxon>Pseudomonadati</taxon>
        <taxon>Pseudomonadota</taxon>
        <taxon>Alphaproteobacteria</taxon>
        <taxon>Acetobacterales</taxon>
        <taxon>Roseomonadaceae</taxon>
        <taxon>Roseococcus</taxon>
    </lineage>
</organism>
<dbReference type="PANTHER" id="PTHR36505:SF1">
    <property type="entry name" value="BLR1072 PROTEIN"/>
    <property type="match status" value="1"/>
</dbReference>
<reference evidence="2 3" key="1">
    <citation type="submission" date="2021-05" db="EMBL/GenBank/DDBJ databases">
        <title>Roseococcus sp. XZZS9, whole genome shotgun sequencing project.</title>
        <authorList>
            <person name="Zhao G."/>
            <person name="Shen L."/>
        </authorList>
    </citation>
    <scope>NUCLEOTIDE SEQUENCE [LARGE SCALE GENOMIC DNA]</scope>
    <source>
        <strain evidence="2 3">XZZS9</strain>
    </source>
</reference>
<dbReference type="Proteomes" id="UP000766336">
    <property type="component" value="Unassembled WGS sequence"/>
</dbReference>
<dbReference type="Gene3D" id="2.30.30.240">
    <property type="entry name" value="PRC-barrel domain"/>
    <property type="match status" value="1"/>
</dbReference>
<sequence>MIDTIRQPTTADLTEDTQGYLVAAGKVNGVSVFGADRERIGHIEDLMIDKRAGTVEYGVLNFGGFLGLGSKHYAVPWRMLRYDNELEGFVVDNITKERLDSAPVYEPVGVRDWSLVDNYWGI</sequence>
<keyword evidence="3" id="KW-1185">Reference proteome</keyword>
<proteinExistence type="predicted"/>